<evidence type="ECO:0000313" key="3">
    <source>
        <dbReference type="Proteomes" id="UP001597512"/>
    </source>
</evidence>
<reference evidence="3" key="1">
    <citation type="journal article" date="2019" name="Int. J. Syst. Evol. Microbiol.">
        <title>The Global Catalogue of Microorganisms (GCM) 10K type strain sequencing project: providing services to taxonomists for standard genome sequencing and annotation.</title>
        <authorList>
            <consortium name="The Broad Institute Genomics Platform"/>
            <consortium name="The Broad Institute Genome Sequencing Center for Infectious Disease"/>
            <person name="Wu L."/>
            <person name="Ma J."/>
        </authorList>
    </citation>
    <scope>NUCLEOTIDE SEQUENCE [LARGE SCALE GENOMIC DNA]</scope>
    <source>
        <strain evidence="3">KCTC 52490</strain>
    </source>
</reference>
<dbReference type="EMBL" id="JBHUOM010000069">
    <property type="protein sequence ID" value="MFD2938383.1"/>
    <property type="molecule type" value="Genomic_DNA"/>
</dbReference>
<gene>
    <name evidence="2" type="ORF">ACFS25_31765</name>
</gene>
<proteinExistence type="predicted"/>
<sequence length="93" mass="10634">MQHLVHFVNDFFEFASKRSGVPVQQPIDEQQGFVEKSLQKQLAKNCQASLKAINADLASAEKQINTLIQSDERLKEPHGRPRFRLDHLCSWCG</sequence>
<dbReference type="Proteomes" id="UP001597512">
    <property type="component" value="Unassembled WGS sequence"/>
</dbReference>
<feature type="coiled-coil region" evidence="1">
    <location>
        <begin position="43"/>
        <end position="70"/>
    </location>
</feature>
<organism evidence="2 3">
    <name type="scientific">Spirosoma flavum</name>
    <dbReference type="NCBI Taxonomy" id="2048557"/>
    <lineage>
        <taxon>Bacteria</taxon>
        <taxon>Pseudomonadati</taxon>
        <taxon>Bacteroidota</taxon>
        <taxon>Cytophagia</taxon>
        <taxon>Cytophagales</taxon>
        <taxon>Cytophagaceae</taxon>
        <taxon>Spirosoma</taxon>
    </lineage>
</organism>
<protein>
    <submittedName>
        <fullName evidence="2">Uncharacterized protein</fullName>
    </submittedName>
</protein>
<keyword evidence="1" id="KW-0175">Coiled coil</keyword>
<evidence type="ECO:0000313" key="2">
    <source>
        <dbReference type="EMBL" id="MFD2938383.1"/>
    </source>
</evidence>
<evidence type="ECO:0000256" key="1">
    <source>
        <dbReference type="SAM" id="Coils"/>
    </source>
</evidence>
<dbReference type="RefSeq" id="WP_381509252.1">
    <property type="nucleotide sequence ID" value="NZ_JBHUOM010000069.1"/>
</dbReference>
<keyword evidence="3" id="KW-1185">Reference proteome</keyword>
<comment type="caution">
    <text evidence="2">The sequence shown here is derived from an EMBL/GenBank/DDBJ whole genome shotgun (WGS) entry which is preliminary data.</text>
</comment>
<accession>A0ABW6AVP2</accession>
<name>A0ABW6AVP2_9BACT</name>